<reference evidence="2 3" key="1">
    <citation type="submission" date="2016-04" db="EMBL/GenBank/DDBJ databases">
        <title>Complete genome sequence of Bacillus oceanisediminis strain 2691.</title>
        <authorList>
            <person name="Jeong H."/>
            <person name="Kim H.J."/>
            <person name="Lee D.-W."/>
        </authorList>
    </citation>
    <scope>NUCLEOTIDE SEQUENCE [LARGE SCALE GENOMIC DNA]</scope>
    <source>
        <strain evidence="2 3">2691</strain>
    </source>
</reference>
<dbReference type="EMBL" id="CP015506">
    <property type="protein sequence ID" value="AND41463.1"/>
    <property type="molecule type" value="Genomic_DNA"/>
</dbReference>
<sequence length="77" mass="9186">MQSKDKMRKVQGKYREKVRKRNEAEEYKNEIFFIFILIILIFIINSGSLFLDRDVKIWIRAPGEIKPSVDELLLGKE</sequence>
<keyword evidence="1" id="KW-0812">Transmembrane</keyword>
<evidence type="ECO:0000256" key="1">
    <source>
        <dbReference type="SAM" id="Phobius"/>
    </source>
</evidence>
<accession>A0A160MEX7</accession>
<organism evidence="2 3">
    <name type="scientific">Cytobacillus oceanisediminis 2691</name>
    <dbReference type="NCBI Taxonomy" id="1196031"/>
    <lineage>
        <taxon>Bacteria</taxon>
        <taxon>Bacillati</taxon>
        <taxon>Bacillota</taxon>
        <taxon>Bacilli</taxon>
        <taxon>Bacillales</taxon>
        <taxon>Bacillaceae</taxon>
        <taxon>Cytobacillus</taxon>
    </lineage>
</organism>
<proteinExistence type="predicted"/>
<dbReference type="AlphaFoldDB" id="A0A160MEX7"/>
<evidence type="ECO:0000313" key="2">
    <source>
        <dbReference type="EMBL" id="AND41463.1"/>
    </source>
</evidence>
<name>A0A160MEX7_9BACI</name>
<dbReference type="KEGG" id="bon:A361_20620"/>
<evidence type="ECO:0000313" key="3">
    <source>
        <dbReference type="Proteomes" id="UP000077856"/>
    </source>
</evidence>
<dbReference type="Proteomes" id="UP000077856">
    <property type="component" value="Chromosome"/>
</dbReference>
<feature type="transmembrane region" description="Helical" evidence="1">
    <location>
        <begin position="31"/>
        <end position="51"/>
    </location>
</feature>
<protein>
    <submittedName>
        <fullName evidence="2">Uncharacterized protein</fullName>
    </submittedName>
</protein>
<keyword evidence="1" id="KW-1133">Transmembrane helix</keyword>
<keyword evidence="1" id="KW-0472">Membrane</keyword>
<dbReference type="RefSeq" id="WP_019380125.1">
    <property type="nucleotide sequence ID" value="NZ_CP015506.1"/>
</dbReference>
<gene>
    <name evidence="2" type="ORF">A361_20620</name>
</gene>